<name>A0AA36DQW2_CYLNA</name>
<dbReference type="GO" id="GO:0033615">
    <property type="term" value="P:mitochondrial proton-transporting ATP synthase complex assembly"/>
    <property type="evidence" value="ECO:0007669"/>
    <property type="project" value="TreeGrafter"/>
</dbReference>
<dbReference type="Pfam" id="PF06979">
    <property type="entry name" value="TMEM70"/>
    <property type="match status" value="1"/>
</dbReference>
<dbReference type="InterPro" id="IPR045325">
    <property type="entry name" value="TMEM70/TMEM186/TMEM223"/>
</dbReference>
<keyword evidence="2" id="KW-1133">Transmembrane helix</keyword>
<sequence>MLVQRLLFSRLSRRCALCLRFSSAAKQTRNDVVPLSTLKPDELGHSILLCKDTMPPGSPKSPHDVVATGVFITKVLSLSSSVAGVIMVPILNTYLWDAAAERPAMMMFTIMANTLLVLLSFTPLLLHFLVKRFPINIYYNHDTKTFTSVHYNFFLRKMARQFKASDVVDAQVAPEMNKVWIPLATAFVHNKPLLISLDRNAYVDKLAFDEMTKNINIPPNSD</sequence>
<feature type="transmembrane region" description="Helical" evidence="2">
    <location>
        <begin position="108"/>
        <end position="130"/>
    </location>
</feature>
<keyword evidence="2" id="KW-0472">Membrane</keyword>
<dbReference type="AlphaFoldDB" id="A0AA36DQW2"/>
<dbReference type="EMBL" id="CATQJL010000001">
    <property type="protein sequence ID" value="CAJ0590989.1"/>
    <property type="molecule type" value="Genomic_DNA"/>
</dbReference>
<dbReference type="InterPro" id="IPR009724">
    <property type="entry name" value="TMEM70"/>
</dbReference>
<accession>A0AA36DQW2</accession>
<feature type="transmembrane region" description="Helical" evidence="2">
    <location>
        <begin position="75"/>
        <end position="96"/>
    </location>
</feature>
<gene>
    <name evidence="3" type="ORF">CYNAS_LOCUS2972</name>
</gene>
<organism evidence="3 4">
    <name type="scientific">Cylicocyclus nassatus</name>
    <name type="common">Nematode worm</name>
    <dbReference type="NCBI Taxonomy" id="53992"/>
    <lineage>
        <taxon>Eukaryota</taxon>
        <taxon>Metazoa</taxon>
        <taxon>Ecdysozoa</taxon>
        <taxon>Nematoda</taxon>
        <taxon>Chromadorea</taxon>
        <taxon>Rhabditida</taxon>
        <taxon>Rhabditina</taxon>
        <taxon>Rhabditomorpha</taxon>
        <taxon>Strongyloidea</taxon>
        <taxon>Strongylidae</taxon>
        <taxon>Cylicocyclus</taxon>
    </lineage>
</organism>
<dbReference type="PANTHER" id="PTHR13281:SF0">
    <property type="entry name" value="TRANSMEMBRANE PROTEIN 70, MITOCHONDRIAL"/>
    <property type="match status" value="1"/>
</dbReference>
<evidence type="ECO:0008006" key="5">
    <source>
        <dbReference type="Google" id="ProtNLM"/>
    </source>
</evidence>
<evidence type="ECO:0000256" key="2">
    <source>
        <dbReference type="SAM" id="Phobius"/>
    </source>
</evidence>
<comment type="similarity">
    <text evidence="1">Belongs to the TMEM70 family.</text>
</comment>
<reference evidence="3" key="1">
    <citation type="submission" date="2023-07" db="EMBL/GenBank/DDBJ databases">
        <authorList>
            <consortium name="CYATHOMIX"/>
        </authorList>
    </citation>
    <scope>NUCLEOTIDE SEQUENCE</scope>
    <source>
        <strain evidence="3">N/A</strain>
    </source>
</reference>
<proteinExistence type="inferred from homology"/>
<evidence type="ECO:0000313" key="4">
    <source>
        <dbReference type="Proteomes" id="UP001176961"/>
    </source>
</evidence>
<dbReference type="Proteomes" id="UP001176961">
    <property type="component" value="Unassembled WGS sequence"/>
</dbReference>
<comment type="caution">
    <text evidence="3">The sequence shown here is derived from an EMBL/GenBank/DDBJ whole genome shotgun (WGS) entry which is preliminary data.</text>
</comment>
<evidence type="ECO:0000256" key="1">
    <source>
        <dbReference type="ARBA" id="ARBA00005280"/>
    </source>
</evidence>
<dbReference type="GO" id="GO:0031966">
    <property type="term" value="C:mitochondrial membrane"/>
    <property type="evidence" value="ECO:0007669"/>
    <property type="project" value="TreeGrafter"/>
</dbReference>
<dbReference type="PANTHER" id="PTHR13281">
    <property type="entry name" value="TRANSMEMBRANE PROTEIN 70, MITOCHONDRIAL"/>
    <property type="match status" value="1"/>
</dbReference>
<protein>
    <recommendedName>
        <fullName evidence="5">Transmembrane protein 70</fullName>
    </recommendedName>
</protein>
<keyword evidence="2" id="KW-0812">Transmembrane</keyword>
<keyword evidence="4" id="KW-1185">Reference proteome</keyword>
<evidence type="ECO:0000313" key="3">
    <source>
        <dbReference type="EMBL" id="CAJ0590989.1"/>
    </source>
</evidence>